<feature type="transmembrane region" description="Helical" evidence="1">
    <location>
        <begin position="40"/>
        <end position="62"/>
    </location>
</feature>
<dbReference type="AlphaFoldDB" id="A0A317EKN5"/>
<reference evidence="3 4" key="1">
    <citation type="submission" date="2018-05" db="EMBL/GenBank/DDBJ databases">
        <title>Pedobacter paludis sp. nov., isolated from wetland soil.</title>
        <authorList>
            <person name="Zhang Y."/>
            <person name="Wang G."/>
        </authorList>
    </citation>
    <scope>NUCLEOTIDE SEQUENCE [LARGE SCALE GENOMIC DNA]</scope>
    <source>
        <strain evidence="3 4">KCTC22721</strain>
    </source>
</reference>
<feature type="domain" description="Uncharacterized protein YyaB-like PH" evidence="2">
    <location>
        <begin position="64"/>
        <end position="139"/>
    </location>
</feature>
<gene>
    <name evidence="3" type="ORF">DHW03_07185</name>
</gene>
<keyword evidence="4" id="KW-1185">Reference proteome</keyword>
<evidence type="ECO:0000259" key="2">
    <source>
        <dbReference type="Pfam" id="PF06713"/>
    </source>
</evidence>
<dbReference type="RefSeq" id="WP_109925100.1">
    <property type="nucleotide sequence ID" value="NZ_QGNZ01000002.1"/>
</dbReference>
<dbReference type="Pfam" id="PF06713">
    <property type="entry name" value="bPH_4"/>
    <property type="match status" value="1"/>
</dbReference>
<organism evidence="3 4">
    <name type="scientific">Pedobacter yonginense</name>
    <dbReference type="NCBI Taxonomy" id="651869"/>
    <lineage>
        <taxon>Bacteria</taxon>
        <taxon>Pseudomonadati</taxon>
        <taxon>Bacteroidota</taxon>
        <taxon>Sphingobacteriia</taxon>
        <taxon>Sphingobacteriales</taxon>
        <taxon>Sphingobacteriaceae</taxon>
        <taxon>Pedobacter</taxon>
    </lineage>
</organism>
<evidence type="ECO:0000313" key="4">
    <source>
        <dbReference type="Proteomes" id="UP000245379"/>
    </source>
</evidence>
<name>A0A317EKN5_9SPHI</name>
<comment type="caution">
    <text evidence="3">The sequence shown here is derived from an EMBL/GenBank/DDBJ whole genome shotgun (WGS) entry which is preliminary data.</text>
</comment>
<dbReference type="EMBL" id="QGNZ01000002">
    <property type="protein sequence ID" value="PWS27391.1"/>
    <property type="molecule type" value="Genomic_DNA"/>
</dbReference>
<protein>
    <recommendedName>
        <fullName evidence="2">Uncharacterized protein YyaB-like PH domain-containing protein</fullName>
    </recommendedName>
</protein>
<keyword evidence="1" id="KW-0472">Membrane</keyword>
<sequence>MDKAIFKSNRSIFFSSVVVITVVGLLAICVIQLITLNGNILGIIPMQIICWLCIGFLLSIFFNTHYKIYKSYLFYRSGPINGKIEISNIREIIIGQKFIIGFKPATGNNGLVIKYNRWDEIYISPDSNEGLIKLILEINPAVILTDLRT</sequence>
<proteinExistence type="predicted"/>
<evidence type="ECO:0000256" key="1">
    <source>
        <dbReference type="SAM" id="Phobius"/>
    </source>
</evidence>
<keyword evidence="1" id="KW-1133">Transmembrane helix</keyword>
<evidence type="ECO:0000313" key="3">
    <source>
        <dbReference type="EMBL" id="PWS27391.1"/>
    </source>
</evidence>
<keyword evidence="1" id="KW-0812">Transmembrane</keyword>
<dbReference type="Proteomes" id="UP000245379">
    <property type="component" value="Unassembled WGS sequence"/>
</dbReference>
<dbReference type="InterPro" id="IPR009589">
    <property type="entry name" value="PH_YyaB-like"/>
</dbReference>
<dbReference type="OrthoDB" id="1437824at2"/>
<dbReference type="GO" id="GO:0030153">
    <property type="term" value="P:bacteriocin immunity"/>
    <property type="evidence" value="ECO:0007669"/>
    <property type="project" value="InterPro"/>
</dbReference>
<feature type="transmembrane region" description="Helical" evidence="1">
    <location>
        <begin position="12"/>
        <end position="34"/>
    </location>
</feature>
<accession>A0A317EKN5</accession>